<evidence type="ECO:0000256" key="5">
    <source>
        <dbReference type="ARBA" id="ARBA00011738"/>
    </source>
</evidence>
<dbReference type="CDD" id="cd06223">
    <property type="entry name" value="PRTases_typeI"/>
    <property type="match status" value="1"/>
</dbReference>
<reference evidence="13" key="1">
    <citation type="submission" date="2025-08" db="UniProtKB">
        <authorList>
            <consortium name="RefSeq"/>
        </authorList>
    </citation>
    <scope>IDENTIFICATION</scope>
    <source>
        <tissue evidence="13">Testes</tissue>
    </source>
</reference>
<evidence type="ECO:0000256" key="3">
    <source>
        <dbReference type="ARBA" id="ARBA00004659"/>
    </source>
</evidence>
<evidence type="ECO:0000256" key="10">
    <source>
        <dbReference type="ARBA" id="ARBA00022726"/>
    </source>
</evidence>
<evidence type="ECO:0000256" key="4">
    <source>
        <dbReference type="ARBA" id="ARBA00008391"/>
    </source>
</evidence>
<dbReference type="PANTHER" id="PTHR11776">
    <property type="entry name" value="ADENINE PHOSPHORIBOSYLTRANSFERASE"/>
    <property type="match status" value="1"/>
</dbReference>
<dbReference type="PANTHER" id="PTHR11776:SF7">
    <property type="entry name" value="PHOSPHORIBOSYLTRANSFERASE DOMAIN-CONTAINING PROTEIN"/>
    <property type="match status" value="1"/>
</dbReference>
<dbReference type="GeneID" id="100378161"/>
<dbReference type="SUPFAM" id="SSF53271">
    <property type="entry name" value="PRTase-like"/>
    <property type="match status" value="1"/>
</dbReference>
<evidence type="ECO:0000313" key="13">
    <source>
        <dbReference type="RefSeq" id="XP_002734129.1"/>
    </source>
</evidence>
<dbReference type="InterPro" id="IPR029057">
    <property type="entry name" value="PRTase-like"/>
</dbReference>
<dbReference type="Proteomes" id="UP000694865">
    <property type="component" value="Unplaced"/>
</dbReference>
<keyword evidence="7" id="KW-0963">Cytoplasm</keyword>
<evidence type="ECO:0000256" key="8">
    <source>
        <dbReference type="ARBA" id="ARBA00022676"/>
    </source>
</evidence>
<comment type="pathway">
    <text evidence="3">Purine metabolism; AMP biosynthesis via salvage pathway; AMP from adenine: step 1/1.</text>
</comment>
<dbReference type="RefSeq" id="XP_002734129.1">
    <property type="nucleotide sequence ID" value="XM_002734083.2"/>
</dbReference>
<evidence type="ECO:0000256" key="9">
    <source>
        <dbReference type="ARBA" id="ARBA00022679"/>
    </source>
</evidence>
<evidence type="ECO:0000259" key="11">
    <source>
        <dbReference type="Pfam" id="PF00156"/>
    </source>
</evidence>
<gene>
    <name evidence="13" type="primary">LOC100378161</name>
</gene>
<keyword evidence="12" id="KW-1185">Reference proteome</keyword>
<keyword evidence="10" id="KW-0660">Purine salvage</keyword>
<comment type="subunit">
    <text evidence="5">Homodimer.</text>
</comment>
<feature type="domain" description="Phosphoribosyltransferase" evidence="11">
    <location>
        <begin position="36"/>
        <end position="171"/>
    </location>
</feature>
<proteinExistence type="inferred from homology"/>
<evidence type="ECO:0000313" key="12">
    <source>
        <dbReference type="Proteomes" id="UP000694865"/>
    </source>
</evidence>
<sequence length="215" mass="24317">MSEKREKHWYLSLMAPNVKGQGYSWIDPSRMYVNTEAFQECVRDLVAAFDPDEIDLVAGIDPFGTTLASAIAFHLKKGYLSVRQKGVFCVETVSAGYKDWKGSELTVEIRKDAFAEGTRVLVVDQWIESGGTMYATIDIIEKLKGIVAGIAVICIEDTENSKALKEKYKCSHLIPPQLQKQFNKHQLDSFKLFEEGRSGLAYQAKHEDRDEQRLC</sequence>
<protein>
    <recommendedName>
        <fullName evidence="6">adenine phosphoribosyltransferase</fullName>
        <ecNumber evidence="6">2.4.2.7</ecNumber>
    </recommendedName>
</protein>
<evidence type="ECO:0000256" key="1">
    <source>
        <dbReference type="ARBA" id="ARBA00000868"/>
    </source>
</evidence>
<keyword evidence="9" id="KW-0808">Transferase</keyword>
<dbReference type="Pfam" id="PF00156">
    <property type="entry name" value="Pribosyltran"/>
    <property type="match status" value="1"/>
</dbReference>
<dbReference type="InterPro" id="IPR050120">
    <property type="entry name" value="Adenine_PRTase"/>
</dbReference>
<evidence type="ECO:0000256" key="2">
    <source>
        <dbReference type="ARBA" id="ARBA00004496"/>
    </source>
</evidence>
<name>A0ABM0GNX6_SACKO</name>
<comment type="subcellular location">
    <subcellularLocation>
        <location evidence="2">Cytoplasm</location>
    </subcellularLocation>
</comment>
<comment type="similarity">
    <text evidence="4">Belongs to the purine/pyrimidine phosphoribosyltransferase family.</text>
</comment>
<organism evidence="12 13">
    <name type="scientific">Saccoglossus kowalevskii</name>
    <name type="common">Acorn worm</name>
    <dbReference type="NCBI Taxonomy" id="10224"/>
    <lineage>
        <taxon>Eukaryota</taxon>
        <taxon>Metazoa</taxon>
        <taxon>Hemichordata</taxon>
        <taxon>Enteropneusta</taxon>
        <taxon>Harrimaniidae</taxon>
        <taxon>Saccoglossus</taxon>
    </lineage>
</organism>
<evidence type="ECO:0000256" key="6">
    <source>
        <dbReference type="ARBA" id="ARBA00011893"/>
    </source>
</evidence>
<accession>A0ABM0GNX6</accession>
<evidence type="ECO:0000256" key="7">
    <source>
        <dbReference type="ARBA" id="ARBA00022490"/>
    </source>
</evidence>
<dbReference type="Gene3D" id="3.40.50.2020">
    <property type="match status" value="1"/>
</dbReference>
<dbReference type="InterPro" id="IPR000836">
    <property type="entry name" value="PRTase_dom"/>
</dbReference>
<keyword evidence="8" id="KW-0328">Glycosyltransferase</keyword>
<comment type="catalytic activity">
    <reaction evidence="1">
        <text>AMP + diphosphate = 5-phospho-alpha-D-ribose 1-diphosphate + adenine</text>
        <dbReference type="Rhea" id="RHEA:16609"/>
        <dbReference type="ChEBI" id="CHEBI:16708"/>
        <dbReference type="ChEBI" id="CHEBI:33019"/>
        <dbReference type="ChEBI" id="CHEBI:58017"/>
        <dbReference type="ChEBI" id="CHEBI:456215"/>
        <dbReference type="EC" id="2.4.2.7"/>
    </reaction>
</comment>
<dbReference type="EC" id="2.4.2.7" evidence="6"/>